<evidence type="ECO:0000256" key="7">
    <source>
        <dbReference type="ARBA" id="ARBA00023002"/>
    </source>
</evidence>
<accession>A0A4V2V4K8</accession>
<dbReference type="EC" id="1.18.1.2" evidence="3"/>
<dbReference type="InterPro" id="IPR051930">
    <property type="entry name" value="FNR_type-1"/>
</dbReference>
<dbReference type="InterPro" id="IPR033892">
    <property type="entry name" value="FNR_bac"/>
</dbReference>
<evidence type="ECO:0000256" key="5">
    <source>
        <dbReference type="ARBA" id="ARBA00022827"/>
    </source>
</evidence>
<dbReference type="CDD" id="cd06195">
    <property type="entry name" value="FNR1"/>
    <property type="match status" value="1"/>
</dbReference>
<dbReference type="SUPFAM" id="SSF52343">
    <property type="entry name" value="Ferredoxin reductase-like, C-terminal NADP-linked domain"/>
    <property type="match status" value="1"/>
</dbReference>
<evidence type="ECO:0000313" key="11">
    <source>
        <dbReference type="Proteomes" id="UP000295097"/>
    </source>
</evidence>
<keyword evidence="4" id="KW-0285">Flavoprotein</keyword>
<evidence type="ECO:0000259" key="9">
    <source>
        <dbReference type="PROSITE" id="PS51384"/>
    </source>
</evidence>
<evidence type="ECO:0000313" key="10">
    <source>
        <dbReference type="EMBL" id="TCT39307.1"/>
    </source>
</evidence>
<reference evidence="10 11" key="1">
    <citation type="submission" date="2019-03" db="EMBL/GenBank/DDBJ databases">
        <title>Freshwater and sediment microbial communities from various areas in North America, analyzing microbe dynamics in response to fracking.</title>
        <authorList>
            <person name="Lamendella R."/>
        </authorList>
    </citation>
    <scope>NUCLEOTIDE SEQUENCE [LARGE SCALE GENOMIC DNA]</scope>
    <source>
        <strain evidence="10 11">175.2</strain>
    </source>
</reference>
<proteinExistence type="inferred from homology"/>
<keyword evidence="6" id="KW-0521">NADP</keyword>
<dbReference type="Gene3D" id="2.40.30.10">
    <property type="entry name" value="Translation factors"/>
    <property type="match status" value="1"/>
</dbReference>
<dbReference type="AlphaFoldDB" id="A0A4V2V4K8"/>
<gene>
    <name evidence="10" type="ORF">EDC90_101348</name>
</gene>
<keyword evidence="7" id="KW-0560">Oxidoreductase</keyword>
<dbReference type="Proteomes" id="UP000295097">
    <property type="component" value="Unassembled WGS sequence"/>
</dbReference>
<evidence type="ECO:0000256" key="2">
    <source>
        <dbReference type="ARBA" id="ARBA00008312"/>
    </source>
</evidence>
<dbReference type="Gene3D" id="3.40.50.80">
    <property type="entry name" value="Nucleotide-binding domain of ferredoxin-NADP reductase (FNR) module"/>
    <property type="match status" value="1"/>
</dbReference>
<dbReference type="GO" id="GO:0034599">
    <property type="term" value="P:cellular response to oxidative stress"/>
    <property type="evidence" value="ECO:0007669"/>
    <property type="project" value="TreeGrafter"/>
</dbReference>
<evidence type="ECO:0000256" key="6">
    <source>
        <dbReference type="ARBA" id="ARBA00022857"/>
    </source>
</evidence>
<dbReference type="GO" id="GO:0042167">
    <property type="term" value="P:heme catabolic process"/>
    <property type="evidence" value="ECO:0007669"/>
    <property type="project" value="TreeGrafter"/>
</dbReference>
<dbReference type="SUPFAM" id="SSF63380">
    <property type="entry name" value="Riboflavin synthase domain-like"/>
    <property type="match status" value="1"/>
</dbReference>
<dbReference type="InterPro" id="IPR008333">
    <property type="entry name" value="Cbr1-like_FAD-bd_dom"/>
</dbReference>
<dbReference type="PROSITE" id="PS51384">
    <property type="entry name" value="FAD_FR"/>
    <property type="match status" value="1"/>
</dbReference>
<dbReference type="InterPro" id="IPR017927">
    <property type="entry name" value="FAD-bd_FR_type"/>
</dbReference>
<dbReference type="InterPro" id="IPR017938">
    <property type="entry name" value="Riboflavin_synthase-like_b-brl"/>
</dbReference>
<evidence type="ECO:0000256" key="3">
    <source>
        <dbReference type="ARBA" id="ARBA00013223"/>
    </source>
</evidence>
<dbReference type="PANTHER" id="PTHR47878">
    <property type="entry name" value="OXIDOREDUCTASE FAD/NAD(P)-BINDING DOMAIN PROTEIN"/>
    <property type="match status" value="1"/>
</dbReference>
<dbReference type="EMBL" id="SMAR01000013">
    <property type="protein sequence ID" value="TCT39307.1"/>
    <property type="molecule type" value="Genomic_DNA"/>
</dbReference>
<evidence type="ECO:0000256" key="4">
    <source>
        <dbReference type="ARBA" id="ARBA00022630"/>
    </source>
</evidence>
<comment type="similarity">
    <text evidence="2">Belongs to the ferredoxin--NADP reductase type 1 family.</text>
</comment>
<sequence>MTLCPKFYDRTLHSVSHGSIERWNLDKAVIPPLNDENRTTIRMNVQAKTAEFAETLPAGVYAEKVLSVNHYTDRLFRFSMTRPAGFRFRSGEFAMIGLMVEGKPVYRAYSIASPSWADELEFFSIKVPNGPLTQHLQKIETGDTVLMRKKPTGTLVLDALTPGKRLYMFSTGTGIAPFASLIRDPETYEKFDEVILTHTCREVAELQYGFDLVSEIRNDELLSEFVGDKLTHYATVTREPFERSGRITDLIASGKLFSDLGVPPLDPVTDRGMICGSTEMLKDTKALLEQAGMTEGANNKPSEFVIERAFVG</sequence>
<name>A0A4V2V4K8_9HYPH</name>
<feature type="domain" description="FAD-binding FR-type" evidence="9">
    <location>
        <begin position="58"/>
        <end position="158"/>
    </location>
</feature>
<dbReference type="GO" id="GO:0004324">
    <property type="term" value="F:ferredoxin-NADP+ reductase activity"/>
    <property type="evidence" value="ECO:0007669"/>
    <property type="project" value="UniProtKB-EC"/>
</dbReference>
<keyword evidence="11" id="KW-1185">Reference proteome</keyword>
<comment type="caution">
    <text evidence="10">The sequence shown here is derived from an EMBL/GenBank/DDBJ whole genome shotgun (WGS) entry which is preliminary data.</text>
</comment>
<dbReference type="InterPro" id="IPR039261">
    <property type="entry name" value="FNR_nucleotide-bd"/>
</dbReference>
<comment type="cofactor">
    <cofactor evidence="1">
        <name>FAD</name>
        <dbReference type="ChEBI" id="CHEBI:57692"/>
    </cofactor>
</comment>
<comment type="catalytic activity">
    <reaction evidence="8">
        <text>2 reduced [2Fe-2S]-[ferredoxin] + NADP(+) + H(+) = 2 oxidized [2Fe-2S]-[ferredoxin] + NADPH</text>
        <dbReference type="Rhea" id="RHEA:20125"/>
        <dbReference type="Rhea" id="RHEA-COMP:10000"/>
        <dbReference type="Rhea" id="RHEA-COMP:10001"/>
        <dbReference type="ChEBI" id="CHEBI:15378"/>
        <dbReference type="ChEBI" id="CHEBI:33737"/>
        <dbReference type="ChEBI" id="CHEBI:33738"/>
        <dbReference type="ChEBI" id="CHEBI:57783"/>
        <dbReference type="ChEBI" id="CHEBI:58349"/>
        <dbReference type="EC" id="1.18.1.2"/>
    </reaction>
</comment>
<keyword evidence="5" id="KW-0274">FAD</keyword>
<protein>
    <recommendedName>
        <fullName evidence="3">ferredoxin--NADP(+) reductase</fullName>
        <ecNumber evidence="3">1.18.1.2</ecNumber>
    </recommendedName>
</protein>
<evidence type="ECO:0000256" key="1">
    <source>
        <dbReference type="ARBA" id="ARBA00001974"/>
    </source>
</evidence>
<dbReference type="PANTHER" id="PTHR47878:SF1">
    <property type="entry name" value="FLAVODOXIN_FERREDOXIN--NADP REDUCTASE"/>
    <property type="match status" value="1"/>
</dbReference>
<evidence type="ECO:0000256" key="8">
    <source>
        <dbReference type="ARBA" id="ARBA00047776"/>
    </source>
</evidence>
<organism evidence="10 11">
    <name type="scientific">Martelella mediterranea</name>
    <dbReference type="NCBI Taxonomy" id="293089"/>
    <lineage>
        <taxon>Bacteria</taxon>
        <taxon>Pseudomonadati</taxon>
        <taxon>Pseudomonadota</taxon>
        <taxon>Alphaproteobacteria</taxon>
        <taxon>Hyphomicrobiales</taxon>
        <taxon>Aurantimonadaceae</taxon>
        <taxon>Martelella</taxon>
    </lineage>
</organism>
<dbReference type="Pfam" id="PF00970">
    <property type="entry name" value="FAD_binding_6"/>
    <property type="match status" value="1"/>
</dbReference>